<evidence type="ECO:0000313" key="3">
    <source>
        <dbReference type="Proteomes" id="UP000515369"/>
    </source>
</evidence>
<sequence length="64" mass="7368">MSQPTYTAIPDTSDNNYWATKSEPGNVRSTTFVPRDKELHQQLKIKAWAIIQASLRKSNRKVSY</sequence>
<keyword evidence="3" id="KW-1185">Reference proteome</keyword>
<dbReference type="Proteomes" id="UP000515369">
    <property type="component" value="Chromosome"/>
</dbReference>
<feature type="region of interest" description="Disordered" evidence="1">
    <location>
        <begin position="1"/>
        <end position="22"/>
    </location>
</feature>
<gene>
    <name evidence="2" type="ORF">H3H32_08895</name>
</gene>
<reference evidence="2 3" key="1">
    <citation type="submission" date="2020-07" db="EMBL/GenBank/DDBJ databases">
        <title>Spirosoma foliorum sp. nov., isolated from the leaves on the Nejang mountain Korea, Republic of.</title>
        <authorList>
            <person name="Ho H."/>
            <person name="Lee Y.-J."/>
            <person name="Nurcahyanto D.-A."/>
            <person name="Kim S.-G."/>
        </authorList>
    </citation>
    <scope>NUCLEOTIDE SEQUENCE [LARGE SCALE GENOMIC DNA]</scope>
    <source>
        <strain evidence="2 3">PL0136</strain>
    </source>
</reference>
<dbReference type="EMBL" id="CP059732">
    <property type="protein sequence ID" value="QMW04991.1"/>
    <property type="molecule type" value="Genomic_DNA"/>
</dbReference>
<dbReference type="AlphaFoldDB" id="A0A7G5H1J9"/>
<organism evidence="2 3">
    <name type="scientific">Spirosoma foliorum</name>
    <dbReference type="NCBI Taxonomy" id="2710596"/>
    <lineage>
        <taxon>Bacteria</taxon>
        <taxon>Pseudomonadati</taxon>
        <taxon>Bacteroidota</taxon>
        <taxon>Cytophagia</taxon>
        <taxon>Cytophagales</taxon>
        <taxon>Cytophagaceae</taxon>
        <taxon>Spirosoma</taxon>
    </lineage>
</organism>
<accession>A0A7G5H1J9</accession>
<feature type="compositionally biased region" description="Polar residues" evidence="1">
    <location>
        <begin position="1"/>
        <end position="19"/>
    </location>
</feature>
<evidence type="ECO:0000256" key="1">
    <source>
        <dbReference type="SAM" id="MobiDB-lite"/>
    </source>
</evidence>
<dbReference type="KEGG" id="sfol:H3H32_08895"/>
<dbReference type="RefSeq" id="WP_182462340.1">
    <property type="nucleotide sequence ID" value="NZ_CP059732.1"/>
</dbReference>
<protein>
    <submittedName>
        <fullName evidence="2">Uncharacterized protein</fullName>
    </submittedName>
</protein>
<proteinExistence type="predicted"/>
<evidence type="ECO:0000313" key="2">
    <source>
        <dbReference type="EMBL" id="QMW04991.1"/>
    </source>
</evidence>
<name>A0A7G5H1J9_9BACT</name>